<dbReference type="Pfam" id="PF13188">
    <property type="entry name" value="PAS_8"/>
    <property type="match status" value="1"/>
</dbReference>
<gene>
    <name evidence="4" type="ordered locus">Dde_3190</name>
</gene>
<dbReference type="eggNOG" id="COG3706">
    <property type="taxonomic scope" value="Bacteria"/>
</dbReference>
<dbReference type="Gene3D" id="1.10.3210.10">
    <property type="entry name" value="Hypothetical protein af1432"/>
    <property type="match status" value="1"/>
</dbReference>
<dbReference type="STRING" id="207559.Dde_3190"/>
<dbReference type="PROSITE" id="PS51833">
    <property type="entry name" value="HDOD"/>
    <property type="match status" value="1"/>
</dbReference>
<dbReference type="SUPFAM" id="SSF55785">
    <property type="entry name" value="PYP-like sensor domain (PAS domain)"/>
    <property type="match status" value="1"/>
</dbReference>
<evidence type="ECO:0000259" key="3">
    <source>
        <dbReference type="PROSITE" id="PS51833"/>
    </source>
</evidence>
<dbReference type="RefSeq" id="WP_011368938.1">
    <property type="nucleotide sequence ID" value="NC_007519.1"/>
</dbReference>
<evidence type="ECO:0000259" key="2">
    <source>
        <dbReference type="PROSITE" id="PS50887"/>
    </source>
</evidence>
<dbReference type="InterPro" id="IPR043128">
    <property type="entry name" value="Rev_trsase/Diguanyl_cyclase"/>
</dbReference>
<name>Q30WG2_OLEA2</name>
<dbReference type="InterPro" id="IPR000014">
    <property type="entry name" value="PAS"/>
</dbReference>
<dbReference type="InterPro" id="IPR029787">
    <property type="entry name" value="Nucleotide_cyclase"/>
</dbReference>
<dbReference type="InterPro" id="IPR000700">
    <property type="entry name" value="PAS-assoc_C"/>
</dbReference>
<dbReference type="PANTHER" id="PTHR44757">
    <property type="entry name" value="DIGUANYLATE CYCLASE DGCP"/>
    <property type="match status" value="1"/>
</dbReference>
<dbReference type="InterPro" id="IPR000160">
    <property type="entry name" value="GGDEF_dom"/>
</dbReference>
<evidence type="ECO:0000313" key="5">
    <source>
        <dbReference type="Proteomes" id="UP000002710"/>
    </source>
</evidence>
<dbReference type="CDD" id="cd01949">
    <property type="entry name" value="GGDEF"/>
    <property type="match status" value="1"/>
</dbReference>
<dbReference type="PROSITE" id="PS50113">
    <property type="entry name" value="PAC"/>
    <property type="match status" value="1"/>
</dbReference>
<keyword evidence="5" id="KW-1185">Reference proteome</keyword>
<dbReference type="SMART" id="SM00267">
    <property type="entry name" value="GGDEF"/>
    <property type="match status" value="1"/>
</dbReference>
<dbReference type="PANTHER" id="PTHR44757:SF2">
    <property type="entry name" value="BIOFILM ARCHITECTURE MAINTENANCE PROTEIN MBAA"/>
    <property type="match status" value="1"/>
</dbReference>
<dbReference type="Gene3D" id="3.30.70.270">
    <property type="match status" value="1"/>
</dbReference>
<dbReference type="GO" id="GO:0003824">
    <property type="term" value="F:catalytic activity"/>
    <property type="evidence" value="ECO:0007669"/>
    <property type="project" value="UniProtKB-ARBA"/>
</dbReference>
<evidence type="ECO:0000313" key="4">
    <source>
        <dbReference type="EMBL" id="ABB39984.1"/>
    </source>
</evidence>
<feature type="domain" description="PAC" evidence="1">
    <location>
        <begin position="637"/>
        <end position="688"/>
    </location>
</feature>
<dbReference type="SUPFAM" id="SSF109604">
    <property type="entry name" value="HD-domain/PDEase-like"/>
    <property type="match status" value="1"/>
</dbReference>
<evidence type="ECO:0000259" key="1">
    <source>
        <dbReference type="PROSITE" id="PS50113"/>
    </source>
</evidence>
<dbReference type="Gene3D" id="3.30.450.20">
    <property type="entry name" value="PAS domain"/>
    <property type="match status" value="2"/>
</dbReference>
<dbReference type="NCBIfam" id="TIGR00254">
    <property type="entry name" value="GGDEF"/>
    <property type="match status" value="1"/>
</dbReference>
<feature type="domain" description="HDOD" evidence="3">
    <location>
        <begin position="21"/>
        <end position="218"/>
    </location>
</feature>
<accession>Q30WG2</accession>
<dbReference type="AlphaFoldDB" id="Q30WG2"/>
<dbReference type="eggNOG" id="COG1639">
    <property type="taxonomic scope" value="Bacteria"/>
</dbReference>
<dbReference type="PROSITE" id="PS50887">
    <property type="entry name" value="GGDEF"/>
    <property type="match status" value="1"/>
</dbReference>
<feature type="domain" description="GGDEF" evidence="2">
    <location>
        <begin position="720"/>
        <end position="847"/>
    </location>
</feature>
<dbReference type="FunFam" id="3.30.70.270:FF:000001">
    <property type="entry name" value="Diguanylate cyclase domain protein"/>
    <property type="match status" value="1"/>
</dbReference>
<dbReference type="InterPro" id="IPR035965">
    <property type="entry name" value="PAS-like_dom_sf"/>
</dbReference>
<protein>
    <submittedName>
        <fullName evidence="4">Diguanylate cyclase with PAS/PAC sensor</fullName>
    </submittedName>
</protein>
<proteinExistence type="predicted"/>
<dbReference type="SUPFAM" id="SSF55073">
    <property type="entry name" value="Nucleotide cyclase"/>
    <property type="match status" value="1"/>
</dbReference>
<organism evidence="4 5">
    <name type="scientific">Oleidesulfovibrio alaskensis (strain ATCC BAA-1058 / DSM 17464 / G20)</name>
    <name type="common">Desulfovibrio alaskensis</name>
    <dbReference type="NCBI Taxonomy" id="207559"/>
    <lineage>
        <taxon>Bacteria</taxon>
        <taxon>Pseudomonadati</taxon>
        <taxon>Thermodesulfobacteriota</taxon>
        <taxon>Desulfovibrionia</taxon>
        <taxon>Desulfovibrionales</taxon>
        <taxon>Desulfovibrionaceae</taxon>
        <taxon>Oleidesulfovibrio</taxon>
    </lineage>
</organism>
<dbReference type="Pfam" id="PF00990">
    <property type="entry name" value="GGDEF"/>
    <property type="match status" value="1"/>
</dbReference>
<dbReference type="Proteomes" id="UP000002710">
    <property type="component" value="Chromosome"/>
</dbReference>
<dbReference type="InterPro" id="IPR052155">
    <property type="entry name" value="Biofilm_reg_signaling"/>
</dbReference>
<sequence>MTTQEAADRSKTMEWYSECLQLTFPPVMVKLLQALAQPEPDFSVIAELLAMDPVLAATILELVNSPYYGQRNPVSDMQRAVVVLGSREILKIALSIAYQQRVTGALHRKPTELFPDWRMALWSAIAAEKLSAQLAPGDEALAYLAALLKDLGIFIRQCTRSSDPVLARRRYLTEYSRAHATSEQVHWGKEHQELSAELFSTWNMPQRFVDAVRHHHAPTLNGLDPFTLCVALATRWAELLQTGQGDHAELIRHEMLMAGLLQLDGPGMEALRADCATRFRVLLSSLGIEDAPLSDRLYTQTLEDIQRFHFLSTELQRAASYEEAVKMTGRQLHWLWNMKKWEVALRDPSVNRYVLFRPVPEQGVQPVASSAEVDALPWSRGGVRLPLAAEGDVYGSMNVPRSKTRLQEEGSLAVYARFLSKGLEIFYTEQSGLRSKARLLDSLPNMVAQVDATGIIREANTAFLALAGQDSDPRGHALSDVLRNAYGIETESVWRQITAETQNNAANKIFTYCTTQGAARTCALLSIFRNLPEQGAFLVRIEDITQVSALEAEVLEQNDFLSSLMEAMQEVVFTVDATGRVLWTSSDMLLQAGAMLFDIAAATTPGAAWGADHLPVQRQADTAEQQTAHPQEKQTPVPVEVAIKLPDGSSALYELSVSPLKTRAETARWIIVGRDLTSIRRMEEKMRMQAVFDGLTGLFNHTHFHMLLDREIARCHRTRHPLALIFLDLDGFKAINDTQGHREGDRILRQVSNALRSCIRKGTDFACRYGGDEFTVIVTEFKEDALPAMSARILDAIESGTSGAVSASVGVALLQSQDSAESLVQRADTASYAAKKAGGRQVAQAPLHPGSA</sequence>
<dbReference type="HOGENOM" id="CLU_342183_0_0_7"/>
<dbReference type="Pfam" id="PF08668">
    <property type="entry name" value="HDOD"/>
    <property type="match status" value="1"/>
</dbReference>
<dbReference type="KEGG" id="dde:Dde_3190"/>
<reference evidence="4 5" key="1">
    <citation type="journal article" date="2011" name="J. Bacteriol.">
        <title>Complete genome sequence and updated annotation of Desulfovibrio alaskensis G20.</title>
        <authorList>
            <person name="Hauser L.J."/>
            <person name="Land M.L."/>
            <person name="Brown S.D."/>
            <person name="Larimer F."/>
            <person name="Keller K.L."/>
            <person name="Rapp-Giles B.J."/>
            <person name="Price M.N."/>
            <person name="Lin M."/>
            <person name="Bruce D.C."/>
            <person name="Detter J.C."/>
            <person name="Tapia R."/>
            <person name="Han C.S."/>
            <person name="Goodwin L.A."/>
            <person name="Cheng J.F."/>
            <person name="Pitluck S."/>
            <person name="Copeland A."/>
            <person name="Lucas S."/>
            <person name="Nolan M."/>
            <person name="Lapidus A.L."/>
            <person name="Palumbo A.V."/>
            <person name="Wall J.D."/>
        </authorList>
    </citation>
    <scope>NUCLEOTIDE SEQUENCE [LARGE SCALE GENOMIC DNA]</scope>
    <source>
        <strain evidence="5">ATCC BAA 1058 / DSM 17464 / G20</strain>
    </source>
</reference>
<dbReference type="EMBL" id="CP000112">
    <property type="protein sequence ID" value="ABB39984.1"/>
    <property type="molecule type" value="Genomic_DNA"/>
</dbReference>
<dbReference type="InterPro" id="IPR013976">
    <property type="entry name" value="HDOD"/>
</dbReference>